<dbReference type="OrthoDB" id="9816479at2"/>
<accession>A0A9D2WNJ6</accession>
<reference evidence="2" key="1">
    <citation type="submission" date="2016-02" db="EMBL/GenBank/DDBJ databases">
        <title>Draft Genome Sequence of Sporotomaculum syntrophicum Strain FB, a Syntrophic Benzoate Degrader.</title>
        <authorList>
            <person name="Nobu M.K."/>
            <person name="Narihiro T."/>
            <person name="Qiu Y.-L."/>
            <person name="Ohashi A."/>
            <person name="Liu W.-T."/>
            <person name="Yuji S."/>
        </authorList>
    </citation>
    <scope>NUCLEOTIDE SEQUENCE</scope>
    <source>
        <strain evidence="2">FB</strain>
    </source>
</reference>
<sequence length="927" mass="104445">MQNQSLDCFFSQVDELTQTHLNQDEVPTVVVMGPYNTGKSTLINCLLGQYLSPVDIIPTTPAPVRFSYGEHFLALLHYPDRQMHVLTPGELTRLLTRKERLGHEITHVEVRYKHELLKKMHIVDTPGLDALHEPSSLLSRIPVADHIVYLLQQRGLNEADRQHIQKLLSSYNPGNISFWLNCNLGDHDGTALEESRQYLRQICAGEVTVHMTNTIHPDDVNKFITYIENRAALCKLQKISGKLNKLDLQINDQITTAMRENDDAEFLVKLWPAVEQARLILDGEYKLNTLPPVTQEIAALLTKPTGRSADRSNVTVVYKTAGPQRDPAVIKGKFISLIKQALADPSLLSDAECIKQLKQLHSQLHQENFLVTTAGGFSSGKSTFLNALMGEAILPAQNRPTTAAITLLKHGSQKKATINYARQITIPTHYLEDKQAVLCRHELEALEQWISDPILPGQISAIDKSKNGNLTKITAKELLQQLELLKKFFARVKRDFPNKKRRPWKSLFKKIAATKFLASDLADYFVVHFKNAAQQELELESAAGRAELNKLTASHLALRVADIVIEHPAEPLRLATFVDTPGLDSVYHHHREITNRYLPASDCFLFFLNGKHILTQPDMSIWTMLRAAMQDKKQPGSKLFVIVNFADTLTGKERNKVYHYLQDNLIKPSQGAVNQGSLFFISALQALNGADQTNFSRLLGSLKERIWELRCAEHYPEYIQAFKQALPSAVQPTVKPEDTRAEQQLALLKIETGTLLKAIKERLNYWQAHIAAFSSLDDFYGLREGQKSMKGWLGLSRKTVTVPSCRDLAESVNALLKDYQRKWISQADNLTVSHLNLAELQKTIDQLMADFNLSRAHSVLNKYLKVQEAHISSSIKTLAGQIEQHLTLNISIKKSYHLSPAALTAAQRYLQHINKLEASIYGTSQQG</sequence>
<protein>
    <submittedName>
        <fullName evidence="2">Bacterial dynamin-like protein</fullName>
        <ecNumber evidence="2">3.6.5.5</ecNumber>
    </submittedName>
</protein>
<dbReference type="Proteomes" id="UP000798488">
    <property type="component" value="Unassembled WGS sequence"/>
</dbReference>
<dbReference type="Pfam" id="PF00350">
    <property type="entry name" value="Dynamin_N"/>
    <property type="match status" value="2"/>
</dbReference>
<evidence type="ECO:0000313" key="2">
    <source>
        <dbReference type="EMBL" id="KAF1084473.1"/>
    </source>
</evidence>
<dbReference type="InterPro" id="IPR051943">
    <property type="entry name" value="TRAFAC_Dynamin-like_GTPase"/>
</dbReference>
<dbReference type="PANTHER" id="PTHR43681:SF1">
    <property type="entry name" value="SARCALUMENIN"/>
    <property type="match status" value="1"/>
</dbReference>
<dbReference type="InterPro" id="IPR027417">
    <property type="entry name" value="P-loop_NTPase"/>
</dbReference>
<dbReference type="RefSeq" id="WP_161822556.1">
    <property type="nucleotide sequence ID" value="NZ_LSRS01000005.1"/>
</dbReference>
<name>A0A9D2WNJ6_9FIRM</name>
<dbReference type="EC" id="3.6.5.5" evidence="2"/>
<gene>
    <name evidence="2" type="ORF">SPSYN_02251</name>
</gene>
<comment type="caution">
    <text evidence="2">The sequence shown here is derived from an EMBL/GenBank/DDBJ whole genome shotgun (WGS) entry which is preliminary data.</text>
</comment>
<feature type="domain" description="Dynamin N-terminal" evidence="1">
    <location>
        <begin position="29"/>
        <end position="168"/>
    </location>
</feature>
<organism evidence="2 3">
    <name type="scientific">Sporotomaculum syntrophicum</name>
    <dbReference type="NCBI Taxonomy" id="182264"/>
    <lineage>
        <taxon>Bacteria</taxon>
        <taxon>Bacillati</taxon>
        <taxon>Bacillota</taxon>
        <taxon>Clostridia</taxon>
        <taxon>Eubacteriales</taxon>
        <taxon>Desulfallaceae</taxon>
        <taxon>Sporotomaculum</taxon>
    </lineage>
</organism>
<dbReference type="AlphaFoldDB" id="A0A9D2WNJ6"/>
<keyword evidence="3" id="KW-1185">Reference proteome</keyword>
<proteinExistence type="predicted"/>
<dbReference type="SUPFAM" id="SSF52540">
    <property type="entry name" value="P-loop containing nucleoside triphosphate hydrolases"/>
    <property type="match status" value="2"/>
</dbReference>
<keyword evidence="2" id="KW-0378">Hydrolase</keyword>
<dbReference type="PANTHER" id="PTHR43681">
    <property type="entry name" value="TRANSMEMBRANE GTPASE FZO"/>
    <property type="match status" value="1"/>
</dbReference>
<evidence type="ECO:0000313" key="3">
    <source>
        <dbReference type="Proteomes" id="UP000798488"/>
    </source>
</evidence>
<dbReference type="GO" id="GO:0016787">
    <property type="term" value="F:hydrolase activity"/>
    <property type="evidence" value="ECO:0007669"/>
    <property type="project" value="UniProtKB-KW"/>
</dbReference>
<dbReference type="EMBL" id="LSRS01000005">
    <property type="protein sequence ID" value="KAF1084473.1"/>
    <property type="molecule type" value="Genomic_DNA"/>
</dbReference>
<feature type="domain" description="Dynamin N-terminal" evidence="1">
    <location>
        <begin position="374"/>
        <end position="619"/>
    </location>
</feature>
<evidence type="ECO:0000259" key="1">
    <source>
        <dbReference type="Pfam" id="PF00350"/>
    </source>
</evidence>
<dbReference type="InterPro" id="IPR045063">
    <property type="entry name" value="Dynamin_N"/>
</dbReference>
<dbReference type="Gene3D" id="3.40.50.300">
    <property type="entry name" value="P-loop containing nucleotide triphosphate hydrolases"/>
    <property type="match status" value="2"/>
</dbReference>